<evidence type="ECO:0000313" key="3">
    <source>
        <dbReference type="EMBL" id="MFC7370567.1"/>
    </source>
</evidence>
<evidence type="ECO:0000256" key="1">
    <source>
        <dbReference type="SAM" id="Phobius"/>
    </source>
</evidence>
<dbReference type="InterPro" id="IPR000326">
    <property type="entry name" value="PAP2/HPO"/>
</dbReference>
<sequence length="81" mass="9015">MVFYYASLWLKKKYIMACGNTVVILLSASRIYLGVHYSLDIVGGFAAGTFLFWVVHAGVNRSQKNSLTLIGMLTFSWSGMV</sequence>
<dbReference type="Pfam" id="PF01569">
    <property type="entry name" value="PAP2"/>
    <property type="match status" value="1"/>
</dbReference>
<evidence type="ECO:0000259" key="2">
    <source>
        <dbReference type="Pfam" id="PF01569"/>
    </source>
</evidence>
<comment type="caution">
    <text evidence="3">The sequence shown here is derived from an EMBL/GenBank/DDBJ whole genome shotgun (WGS) entry which is preliminary data.</text>
</comment>
<keyword evidence="1" id="KW-1133">Transmembrane helix</keyword>
<organism evidence="3 4">
    <name type="scientific">Fictibacillus iocasae</name>
    <dbReference type="NCBI Taxonomy" id="2715437"/>
    <lineage>
        <taxon>Bacteria</taxon>
        <taxon>Bacillati</taxon>
        <taxon>Bacillota</taxon>
        <taxon>Bacilli</taxon>
        <taxon>Bacillales</taxon>
        <taxon>Fictibacillaceae</taxon>
        <taxon>Fictibacillus</taxon>
    </lineage>
</organism>
<protein>
    <submittedName>
        <fullName evidence="3">Phosphatase PAP2 family protein</fullName>
    </submittedName>
</protein>
<reference evidence="4" key="1">
    <citation type="journal article" date="2019" name="Int. J. Syst. Evol. Microbiol.">
        <title>The Global Catalogue of Microorganisms (GCM) 10K type strain sequencing project: providing services to taxonomists for standard genome sequencing and annotation.</title>
        <authorList>
            <consortium name="The Broad Institute Genomics Platform"/>
            <consortium name="The Broad Institute Genome Sequencing Center for Infectious Disease"/>
            <person name="Wu L."/>
            <person name="Ma J."/>
        </authorList>
    </citation>
    <scope>NUCLEOTIDE SEQUENCE [LARGE SCALE GENOMIC DNA]</scope>
    <source>
        <strain evidence="4">NBRC 106396</strain>
    </source>
</reference>
<proteinExistence type="predicted"/>
<feature type="transmembrane region" description="Helical" evidence="1">
    <location>
        <begin position="41"/>
        <end position="59"/>
    </location>
</feature>
<dbReference type="EMBL" id="JBHTCP010000004">
    <property type="protein sequence ID" value="MFC7370567.1"/>
    <property type="molecule type" value="Genomic_DNA"/>
</dbReference>
<dbReference type="RefSeq" id="WP_379746109.1">
    <property type="nucleotide sequence ID" value="NZ_JBHTCP010000004.1"/>
</dbReference>
<gene>
    <name evidence="3" type="ORF">ACFQPF_02625</name>
</gene>
<accession>A0ABW2NMR4</accession>
<dbReference type="SUPFAM" id="SSF48317">
    <property type="entry name" value="Acid phosphatase/Vanadium-dependent haloperoxidase"/>
    <property type="match status" value="1"/>
</dbReference>
<keyword evidence="4" id="KW-1185">Reference proteome</keyword>
<dbReference type="InterPro" id="IPR036938">
    <property type="entry name" value="PAP2/HPO_sf"/>
</dbReference>
<evidence type="ECO:0000313" key="4">
    <source>
        <dbReference type="Proteomes" id="UP001596549"/>
    </source>
</evidence>
<name>A0ABW2NMR4_9BACL</name>
<keyword evidence="1" id="KW-0812">Transmembrane</keyword>
<keyword evidence="1" id="KW-0472">Membrane</keyword>
<feature type="domain" description="Phosphatidic acid phosphatase type 2/haloperoxidase" evidence="2">
    <location>
        <begin position="3"/>
        <end position="62"/>
    </location>
</feature>
<dbReference type="Gene3D" id="1.20.144.10">
    <property type="entry name" value="Phosphatidic acid phosphatase type 2/haloperoxidase"/>
    <property type="match status" value="1"/>
</dbReference>
<dbReference type="Proteomes" id="UP001596549">
    <property type="component" value="Unassembled WGS sequence"/>
</dbReference>